<dbReference type="PROSITE" id="PS51257">
    <property type="entry name" value="PROKAR_LIPOPROTEIN"/>
    <property type="match status" value="1"/>
</dbReference>
<sequence>MKKSMITAAVLVTMLIASCSKNATVGPDQPSLANARAGATAGTATLIAPLPASTLPAGVKTYLDQKYAGYSLVKVDRKREPGTTTLAGTKVKFLQNGTLYDLDFDASNALVDKPAGPQGGPTPPALTGSHSVSYVSRNELPSAVASVVSGSAYSAYTYGWTELHVHDGVTQYDVKLFSNNQPTTLHLDANGATVTPAPPAGPGAPVSGTATAPVSGTATPPVSGTAGPPKPGKPTSGTATAPGSGTVTPPASGTATPPPPPVPTAPGSSTATPPAPANRTFILDGSKVPSALSAYLQTNFSGYTFLAAEQSTPPNGSTSEYMLDVAVGKQLYKLRFTANGDLLMAEARN</sequence>
<accession>A0A2T0RLC1</accession>
<protein>
    <recommendedName>
        <fullName evidence="5">PepSY-like beta-lactamase-inhibitor</fullName>
    </recommendedName>
</protein>
<keyword evidence="4" id="KW-1185">Reference proteome</keyword>
<evidence type="ECO:0000256" key="1">
    <source>
        <dbReference type="SAM" id="MobiDB-lite"/>
    </source>
</evidence>
<gene>
    <name evidence="3" type="ORF">CLV58_1482</name>
</gene>
<evidence type="ECO:0000313" key="3">
    <source>
        <dbReference type="EMBL" id="PRY21922.1"/>
    </source>
</evidence>
<reference evidence="3 4" key="1">
    <citation type="submission" date="2018-03" db="EMBL/GenBank/DDBJ databases">
        <title>Genomic Encyclopedia of Archaeal and Bacterial Type Strains, Phase II (KMG-II): from individual species to whole genera.</title>
        <authorList>
            <person name="Goeker M."/>
        </authorList>
    </citation>
    <scope>NUCLEOTIDE SEQUENCE [LARGE SCALE GENOMIC DNA]</scope>
    <source>
        <strain evidence="3 4">DSM 28354</strain>
    </source>
</reference>
<evidence type="ECO:0000256" key="2">
    <source>
        <dbReference type="SAM" id="SignalP"/>
    </source>
</evidence>
<comment type="caution">
    <text evidence="3">The sequence shown here is derived from an EMBL/GenBank/DDBJ whole genome shotgun (WGS) entry which is preliminary data.</text>
</comment>
<feature type="chain" id="PRO_5015618286" description="PepSY-like beta-lactamase-inhibitor" evidence="2">
    <location>
        <begin position="24"/>
        <end position="349"/>
    </location>
</feature>
<feature type="compositionally biased region" description="Low complexity" evidence="1">
    <location>
        <begin position="203"/>
        <end position="213"/>
    </location>
</feature>
<proteinExistence type="predicted"/>
<dbReference type="RefSeq" id="WP_106140960.1">
    <property type="nucleotide sequence ID" value="NZ_PVTE01000048.1"/>
</dbReference>
<dbReference type="SUPFAM" id="SSF160574">
    <property type="entry name" value="BT0923-like"/>
    <property type="match status" value="1"/>
</dbReference>
<feature type="signal peptide" evidence="2">
    <location>
        <begin position="1"/>
        <end position="23"/>
    </location>
</feature>
<feature type="region of interest" description="Disordered" evidence="1">
    <location>
        <begin position="187"/>
        <end position="280"/>
    </location>
</feature>
<dbReference type="AlphaFoldDB" id="A0A2T0RLC1"/>
<organism evidence="3 4">
    <name type="scientific">Spirosoma oryzae</name>
    <dbReference type="NCBI Taxonomy" id="1469603"/>
    <lineage>
        <taxon>Bacteria</taxon>
        <taxon>Pseudomonadati</taxon>
        <taxon>Bacteroidota</taxon>
        <taxon>Cytophagia</taxon>
        <taxon>Cytophagales</taxon>
        <taxon>Cytophagaceae</taxon>
        <taxon>Spirosoma</taxon>
    </lineage>
</organism>
<evidence type="ECO:0000313" key="4">
    <source>
        <dbReference type="Proteomes" id="UP000238375"/>
    </source>
</evidence>
<dbReference type="EMBL" id="PVTE01000048">
    <property type="protein sequence ID" value="PRY21922.1"/>
    <property type="molecule type" value="Genomic_DNA"/>
</dbReference>
<feature type="compositionally biased region" description="Low complexity" evidence="1">
    <location>
        <begin position="223"/>
        <end position="255"/>
    </location>
</feature>
<evidence type="ECO:0008006" key="5">
    <source>
        <dbReference type="Google" id="ProtNLM"/>
    </source>
</evidence>
<name>A0A2T0RLC1_9BACT</name>
<keyword evidence="2" id="KW-0732">Signal</keyword>
<dbReference type="Proteomes" id="UP000238375">
    <property type="component" value="Unassembled WGS sequence"/>
</dbReference>